<dbReference type="Proteomes" id="UP000052982">
    <property type="component" value="Unassembled WGS sequence"/>
</dbReference>
<dbReference type="RefSeq" id="WP_059202526.1">
    <property type="nucleotide sequence ID" value="NZ_JBIRRP010000002.1"/>
</dbReference>
<protein>
    <submittedName>
        <fullName evidence="3">Uncharacterized protein</fullName>
    </submittedName>
</protein>
<dbReference type="AlphaFoldDB" id="A0A101T7V1"/>
<proteinExistence type="predicted"/>
<feature type="transmembrane region" description="Helical" evidence="2">
    <location>
        <begin position="6"/>
        <end position="34"/>
    </location>
</feature>
<gene>
    <name evidence="3" type="ORF">AQJ64_06800</name>
</gene>
<evidence type="ECO:0000256" key="2">
    <source>
        <dbReference type="SAM" id="Phobius"/>
    </source>
</evidence>
<evidence type="ECO:0000256" key="1">
    <source>
        <dbReference type="SAM" id="MobiDB-lite"/>
    </source>
</evidence>
<keyword evidence="2" id="KW-0812">Transmembrane</keyword>
<name>A0A101T7V1_9ACTN</name>
<dbReference type="OrthoDB" id="4334394at2"/>
<evidence type="ECO:0000313" key="3">
    <source>
        <dbReference type="EMBL" id="KUN87297.1"/>
    </source>
</evidence>
<dbReference type="EMBL" id="LMWW01000008">
    <property type="protein sequence ID" value="KUN87297.1"/>
    <property type="molecule type" value="Genomic_DNA"/>
</dbReference>
<feature type="region of interest" description="Disordered" evidence="1">
    <location>
        <begin position="39"/>
        <end position="63"/>
    </location>
</feature>
<comment type="caution">
    <text evidence="3">The sequence shown here is derived from an EMBL/GenBank/DDBJ whole genome shotgun (WGS) entry which is preliminary data.</text>
</comment>
<evidence type="ECO:0000313" key="4">
    <source>
        <dbReference type="Proteomes" id="UP000052982"/>
    </source>
</evidence>
<organism evidence="3 4">
    <name type="scientific">Streptomyces griseoruber</name>
    <dbReference type="NCBI Taxonomy" id="1943"/>
    <lineage>
        <taxon>Bacteria</taxon>
        <taxon>Bacillati</taxon>
        <taxon>Actinomycetota</taxon>
        <taxon>Actinomycetes</taxon>
        <taxon>Kitasatosporales</taxon>
        <taxon>Streptomycetaceae</taxon>
        <taxon>Streptomyces</taxon>
    </lineage>
</organism>
<keyword evidence="4" id="KW-1185">Reference proteome</keyword>
<reference evidence="3 4" key="1">
    <citation type="submission" date="2015-10" db="EMBL/GenBank/DDBJ databases">
        <title>Draft genome sequence of Streptomyces griseoruber DSM 40281, type strain for the species Streptomyces griseoruber.</title>
        <authorList>
            <person name="Ruckert C."/>
            <person name="Winkler A."/>
            <person name="Kalinowski J."/>
            <person name="Kampfer P."/>
            <person name="Glaeser S."/>
        </authorList>
    </citation>
    <scope>NUCLEOTIDE SEQUENCE [LARGE SCALE GENOMIC DNA]</scope>
    <source>
        <strain evidence="3 4">DSM 40281</strain>
    </source>
</reference>
<accession>A0A101T7V1</accession>
<sequence length="85" mass="9498">MGTVIITGTFVLVVLGFGNPLHWLAAVALLYVYVQYGRDTTTSSSSSSSSSTPPPGPAPTTYKAYRARRDLQTKWERRYERERGR</sequence>
<dbReference type="STRING" id="1943.AQJ64_06800"/>
<keyword evidence="2" id="KW-1133">Transmembrane helix</keyword>
<keyword evidence="2" id="KW-0472">Membrane</keyword>
<feature type="compositionally biased region" description="Low complexity" evidence="1">
    <location>
        <begin position="40"/>
        <end position="51"/>
    </location>
</feature>